<name>A0A5C3MTR5_9AGAM</name>
<reference evidence="2 3" key="1">
    <citation type="journal article" date="2019" name="Nat. Ecol. Evol.">
        <title>Megaphylogeny resolves global patterns of mushroom evolution.</title>
        <authorList>
            <person name="Varga T."/>
            <person name="Krizsan K."/>
            <person name="Foldi C."/>
            <person name="Dima B."/>
            <person name="Sanchez-Garcia M."/>
            <person name="Sanchez-Ramirez S."/>
            <person name="Szollosi G.J."/>
            <person name="Szarkandi J.G."/>
            <person name="Papp V."/>
            <person name="Albert L."/>
            <person name="Andreopoulos W."/>
            <person name="Angelini C."/>
            <person name="Antonin V."/>
            <person name="Barry K.W."/>
            <person name="Bougher N.L."/>
            <person name="Buchanan P."/>
            <person name="Buyck B."/>
            <person name="Bense V."/>
            <person name="Catcheside P."/>
            <person name="Chovatia M."/>
            <person name="Cooper J."/>
            <person name="Damon W."/>
            <person name="Desjardin D."/>
            <person name="Finy P."/>
            <person name="Geml J."/>
            <person name="Haridas S."/>
            <person name="Hughes K."/>
            <person name="Justo A."/>
            <person name="Karasinski D."/>
            <person name="Kautmanova I."/>
            <person name="Kiss B."/>
            <person name="Kocsube S."/>
            <person name="Kotiranta H."/>
            <person name="LaButti K.M."/>
            <person name="Lechner B.E."/>
            <person name="Liimatainen K."/>
            <person name="Lipzen A."/>
            <person name="Lukacs Z."/>
            <person name="Mihaltcheva S."/>
            <person name="Morgado L.N."/>
            <person name="Niskanen T."/>
            <person name="Noordeloos M.E."/>
            <person name="Ohm R.A."/>
            <person name="Ortiz-Santana B."/>
            <person name="Ovrebo C."/>
            <person name="Racz N."/>
            <person name="Riley R."/>
            <person name="Savchenko A."/>
            <person name="Shiryaev A."/>
            <person name="Soop K."/>
            <person name="Spirin V."/>
            <person name="Szebenyi C."/>
            <person name="Tomsovsky M."/>
            <person name="Tulloss R.E."/>
            <person name="Uehling J."/>
            <person name="Grigoriev I.V."/>
            <person name="Vagvolgyi C."/>
            <person name="Papp T."/>
            <person name="Martin F.M."/>
            <person name="Miettinen O."/>
            <person name="Hibbett D.S."/>
            <person name="Nagy L.G."/>
        </authorList>
    </citation>
    <scope>NUCLEOTIDE SEQUENCE [LARGE SCALE GENOMIC DNA]</scope>
    <source>
        <strain evidence="2 3">OMC1185</strain>
    </source>
</reference>
<dbReference type="OrthoDB" id="2999415at2759"/>
<dbReference type="Proteomes" id="UP000305948">
    <property type="component" value="Unassembled WGS sequence"/>
</dbReference>
<accession>A0A5C3MTR5</accession>
<evidence type="ECO:0000313" key="3">
    <source>
        <dbReference type="Proteomes" id="UP000305948"/>
    </source>
</evidence>
<protein>
    <submittedName>
        <fullName evidence="2">Uncharacterized protein</fullName>
    </submittedName>
</protein>
<dbReference type="AlphaFoldDB" id="A0A5C3MTR5"/>
<organism evidence="2 3">
    <name type="scientific">Heliocybe sulcata</name>
    <dbReference type="NCBI Taxonomy" id="5364"/>
    <lineage>
        <taxon>Eukaryota</taxon>
        <taxon>Fungi</taxon>
        <taxon>Dikarya</taxon>
        <taxon>Basidiomycota</taxon>
        <taxon>Agaricomycotina</taxon>
        <taxon>Agaricomycetes</taxon>
        <taxon>Gloeophyllales</taxon>
        <taxon>Gloeophyllaceae</taxon>
        <taxon>Heliocybe</taxon>
    </lineage>
</organism>
<dbReference type="EMBL" id="ML213525">
    <property type="protein sequence ID" value="TFK47168.1"/>
    <property type="molecule type" value="Genomic_DNA"/>
</dbReference>
<proteinExistence type="predicted"/>
<evidence type="ECO:0000256" key="1">
    <source>
        <dbReference type="SAM" id="MobiDB-lite"/>
    </source>
</evidence>
<sequence>MALPTELCCEICECVIAISVHVVCTAEKAPVWEMNVIANLTAVSQRFRAIAIDLSAKALAVSRSSEVYVHPTSYRSDVAIPTNDDLRDGSDQAQACRDVMKYLRRMSMGNAHLEAEEDEEDESQIWSKMPDMLRSPLLQGYTIYLNAVNLRKAYRESERKQRESQSSSACSRPPPPLEQGVGSEVVRGRINKQSLQALQLALEKSRLVYPGQMGALLDKAVREEMGQISLEVD</sequence>
<evidence type="ECO:0000313" key="2">
    <source>
        <dbReference type="EMBL" id="TFK47168.1"/>
    </source>
</evidence>
<keyword evidence="3" id="KW-1185">Reference proteome</keyword>
<gene>
    <name evidence="2" type="ORF">OE88DRAFT_1738855</name>
</gene>
<feature type="region of interest" description="Disordered" evidence="1">
    <location>
        <begin position="156"/>
        <end position="182"/>
    </location>
</feature>